<keyword evidence="1" id="KW-1133">Transmembrane helix</keyword>
<feature type="transmembrane region" description="Helical" evidence="1">
    <location>
        <begin position="30"/>
        <end position="49"/>
    </location>
</feature>
<organism evidence="2 3">
    <name type="scientific">Sus scrofa</name>
    <name type="common">Pig</name>
    <dbReference type="NCBI Taxonomy" id="9823"/>
    <lineage>
        <taxon>Eukaryota</taxon>
        <taxon>Metazoa</taxon>
        <taxon>Chordata</taxon>
        <taxon>Craniata</taxon>
        <taxon>Vertebrata</taxon>
        <taxon>Euteleostomi</taxon>
        <taxon>Mammalia</taxon>
        <taxon>Eutheria</taxon>
        <taxon>Laurasiatheria</taxon>
        <taxon>Artiodactyla</taxon>
        <taxon>Suina</taxon>
        <taxon>Suidae</taxon>
        <taxon>Sus</taxon>
    </lineage>
</organism>
<evidence type="ECO:0000313" key="3">
    <source>
        <dbReference type="Proteomes" id="UP000694723"/>
    </source>
</evidence>
<sequence>MTALSLSQVHQNYYQNSEAAINHPINLRLYASYIYLSISACVFGLTLPFL</sequence>
<evidence type="ECO:0000313" key="2">
    <source>
        <dbReference type="Ensembl" id="ENSSSCP00060042406.1"/>
    </source>
</evidence>
<keyword evidence="1" id="KW-0472">Membrane</keyword>
<dbReference type="Gene3D" id="1.20.1260.10">
    <property type="match status" value="1"/>
</dbReference>
<dbReference type="AlphaFoldDB" id="A0A8D1WTH7"/>
<dbReference type="InterPro" id="IPR009078">
    <property type="entry name" value="Ferritin-like_SF"/>
</dbReference>
<dbReference type="Ensembl" id="ENSSSCT00060097824.1">
    <property type="protein sequence ID" value="ENSSSCP00060042406.1"/>
    <property type="gene ID" value="ENSSSCG00060071623.1"/>
</dbReference>
<dbReference type="Proteomes" id="UP000694723">
    <property type="component" value="Unplaced"/>
</dbReference>
<evidence type="ECO:0000256" key="1">
    <source>
        <dbReference type="SAM" id="Phobius"/>
    </source>
</evidence>
<dbReference type="InterPro" id="IPR012347">
    <property type="entry name" value="Ferritin-like"/>
</dbReference>
<proteinExistence type="predicted"/>
<name>A0A8D1WTH7_PIG</name>
<protein>
    <submittedName>
        <fullName evidence="2">Uncharacterized protein</fullName>
    </submittedName>
</protein>
<accession>A0A8D1WTH7</accession>
<dbReference type="SUPFAM" id="SSF47240">
    <property type="entry name" value="Ferritin-like"/>
    <property type="match status" value="1"/>
</dbReference>
<keyword evidence="1" id="KW-0812">Transmembrane</keyword>
<reference evidence="2" key="1">
    <citation type="submission" date="2025-08" db="UniProtKB">
        <authorList>
            <consortium name="Ensembl"/>
        </authorList>
    </citation>
    <scope>IDENTIFICATION</scope>
</reference>